<name>A0A498H1X6_9EURY</name>
<feature type="transmembrane region" description="Helical" evidence="1">
    <location>
        <begin position="20"/>
        <end position="38"/>
    </location>
</feature>
<keyword evidence="1" id="KW-1133">Transmembrane helix</keyword>
<comment type="caution">
    <text evidence="2">The sequence shown here is derived from an EMBL/GenBank/DDBJ whole genome shotgun (WGS) entry which is preliminary data.</text>
</comment>
<keyword evidence="1" id="KW-0812">Transmembrane</keyword>
<evidence type="ECO:0000313" key="3">
    <source>
        <dbReference type="Proteomes" id="UP000290932"/>
    </source>
</evidence>
<evidence type="ECO:0000256" key="1">
    <source>
        <dbReference type="SAM" id="Phobius"/>
    </source>
</evidence>
<gene>
    <name evidence="2" type="ORF">ABH15_00520</name>
</gene>
<accession>A0A498H1X6</accession>
<reference evidence="2 3" key="1">
    <citation type="journal article" date="2015" name="Int. J. Syst. Evol. Microbiol.">
        <title>Methanoculleus taiwanensis sp. nov., a methanogen isolated from deep marine sediment at the deformation front area near Taiwan.</title>
        <authorList>
            <person name="Weng C.Y."/>
            <person name="Chen S.C."/>
            <person name="Lai M.C."/>
            <person name="Wu S.Y."/>
            <person name="Lin S."/>
            <person name="Yang T.F."/>
            <person name="Chen P.C."/>
        </authorList>
    </citation>
    <scope>NUCLEOTIDE SEQUENCE [LARGE SCALE GENOMIC DNA]</scope>
    <source>
        <strain evidence="2 3">CYW4</strain>
    </source>
</reference>
<feature type="transmembrane region" description="Helical" evidence="1">
    <location>
        <begin position="81"/>
        <end position="102"/>
    </location>
</feature>
<protein>
    <submittedName>
        <fullName evidence="2">Uncharacterized protein</fullName>
    </submittedName>
</protein>
<dbReference type="Proteomes" id="UP000290932">
    <property type="component" value="Unassembled WGS sequence"/>
</dbReference>
<feature type="transmembrane region" description="Helical" evidence="1">
    <location>
        <begin position="114"/>
        <end position="137"/>
    </location>
</feature>
<evidence type="ECO:0000313" key="2">
    <source>
        <dbReference type="EMBL" id="RXE56703.1"/>
    </source>
</evidence>
<proteinExistence type="predicted"/>
<dbReference type="AlphaFoldDB" id="A0A498H1X6"/>
<dbReference type="EMBL" id="LHQS01000001">
    <property type="protein sequence ID" value="RXE56703.1"/>
    <property type="molecule type" value="Genomic_DNA"/>
</dbReference>
<organism evidence="2 3">
    <name type="scientific">Methanoculleus taiwanensis</name>
    <dbReference type="NCBI Taxonomy" id="1550565"/>
    <lineage>
        <taxon>Archaea</taxon>
        <taxon>Methanobacteriati</taxon>
        <taxon>Methanobacteriota</taxon>
        <taxon>Stenosarchaea group</taxon>
        <taxon>Methanomicrobia</taxon>
        <taxon>Methanomicrobiales</taxon>
        <taxon>Methanomicrobiaceae</taxon>
        <taxon>Methanoculleus</taxon>
    </lineage>
</organism>
<dbReference type="RefSeq" id="WP_128692418.1">
    <property type="nucleotide sequence ID" value="NZ_LHQS01000001.1"/>
</dbReference>
<keyword evidence="3" id="KW-1185">Reference proteome</keyword>
<sequence length="196" mass="22305">MVSDLEPSIYWRLFTRYSGILAFFALITVMELLTLVIADPAYHAVVSFLNGTIWLLLTLSFLFFIGLVFRMLPFPLNLPSPVLIASASLFLVAFFSRVILLAGDLFGVVLVHSFTPVSVMLGIAVFAAALIVGYIHILRSVLLESRTGVPACREKRHPTREEKERISWEDVERELRYAAYDILQKIREELRSDEKR</sequence>
<keyword evidence="1" id="KW-0472">Membrane</keyword>
<feature type="transmembrane region" description="Helical" evidence="1">
    <location>
        <begin position="44"/>
        <end position="69"/>
    </location>
</feature>